<organism evidence="2">
    <name type="scientific">bioreactor metagenome</name>
    <dbReference type="NCBI Taxonomy" id="1076179"/>
    <lineage>
        <taxon>unclassified sequences</taxon>
        <taxon>metagenomes</taxon>
        <taxon>ecological metagenomes</taxon>
    </lineage>
</organism>
<keyword evidence="1" id="KW-0812">Transmembrane</keyword>
<evidence type="ECO:0008006" key="3">
    <source>
        <dbReference type="Google" id="ProtNLM"/>
    </source>
</evidence>
<accession>A0A645BPH6</accession>
<feature type="transmembrane region" description="Helical" evidence="1">
    <location>
        <begin position="54"/>
        <end position="70"/>
    </location>
</feature>
<dbReference type="AlphaFoldDB" id="A0A645BPH6"/>
<reference evidence="2" key="1">
    <citation type="submission" date="2019-08" db="EMBL/GenBank/DDBJ databases">
        <authorList>
            <person name="Kucharzyk K."/>
            <person name="Murdoch R.W."/>
            <person name="Higgins S."/>
            <person name="Loffler F."/>
        </authorList>
    </citation>
    <scope>NUCLEOTIDE SEQUENCE</scope>
</reference>
<name>A0A645BPH6_9ZZZZ</name>
<evidence type="ECO:0000313" key="2">
    <source>
        <dbReference type="EMBL" id="MPM67157.1"/>
    </source>
</evidence>
<proteinExistence type="predicted"/>
<dbReference type="EMBL" id="VSSQ01021522">
    <property type="protein sequence ID" value="MPM67157.1"/>
    <property type="molecule type" value="Genomic_DNA"/>
</dbReference>
<protein>
    <recommendedName>
        <fullName evidence="3">DUF4345 domain-containing protein</fullName>
    </recommendedName>
</protein>
<feature type="transmembrane region" description="Helical" evidence="1">
    <location>
        <begin position="82"/>
        <end position="101"/>
    </location>
</feature>
<comment type="caution">
    <text evidence="2">The sequence shown here is derived from an EMBL/GenBank/DDBJ whole genome shotgun (WGS) entry which is preliminary data.</text>
</comment>
<feature type="transmembrane region" description="Helical" evidence="1">
    <location>
        <begin position="107"/>
        <end position="130"/>
    </location>
</feature>
<keyword evidence="1" id="KW-1133">Transmembrane helix</keyword>
<feature type="transmembrane region" description="Helical" evidence="1">
    <location>
        <begin position="15"/>
        <end position="34"/>
    </location>
</feature>
<evidence type="ECO:0000256" key="1">
    <source>
        <dbReference type="SAM" id="Phobius"/>
    </source>
</evidence>
<sequence>MQQAQRGPTARQYKAYLVFMFIACGGAFLWQFFFSGQGGQYVSWPASAGWQREIALWNVGILAALALALVKHNLAYLKIMTLQATVLCVLLGANHLVALVGQLPQVYGMHLLGVVEVLLVGGIWGSVLLYRTYKASQHAGQ</sequence>
<gene>
    <name evidence="2" type="ORF">SDC9_114074</name>
</gene>
<keyword evidence="1" id="KW-0472">Membrane</keyword>